<feature type="domain" description="HTH deoR-type" evidence="3">
    <location>
        <begin position="2"/>
        <end position="57"/>
    </location>
</feature>
<evidence type="ECO:0000313" key="5">
    <source>
        <dbReference type="Proteomes" id="UP001595767"/>
    </source>
</evidence>
<dbReference type="InterPro" id="IPR051534">
    <property type="entry name" value="CBASS_pafABC_assoc_protein"/>
</dbReference>
<dbReference type="EMBL" id="JBHSBA010000015">
    <property type="protein sequence ID" value="MFC4128210.1"/>
    <property type="molecule type" value="Genomic_DNA"/>
</dbReference>
<dbReference type="InterPro" id="IPR013196">
    <property type="entry name" value="HTH_11"/>
</dbReference>
<reference evidence="5" key="1">
    <citation type="journal article" date="2019" name="Int. J. Syst. Evol. Microbiol.">
        <title>The Global Catalogue of Microorganisms (GCM) 10K type strain sequencing project: providing services to taxonomists for standard genome sequencing and annotation.</title>
        <authorList>
            <consortium name="The Broad Institute Genomics Platform"/>
            <consortium name="The Broad Institute Genome Sequencing Center for Infectious Disease"/>
            <person name="Wu L."/>
            <person name="Ma J."/>
        </authorList>
    </citation>
    <scope>NUCLEOTIDE SEQUENCE [LARGE SCALE GENOMIC DNA]</scope>
    <source>
        <strain evidence="5">CGMCC 4.7204</strain>
    </source>
</reference>
<organism evidence="4 5">
    <name type="scientific">Nocardia rhizosphaerae</name>
    <dbReference type="NCBI Taxonomy" id="1691571"/>
    <lineage>
        <taxon>Bacteria</taxon>
        <taxon>Bacillati</taxon>
        <taxon>Actinomycetota</taxon>
        <taxon>Actinomycetes</taxon>
        <taxon>Mycobacteriales</taxon>
        <taxon>Nocardiaceae</taxon>
        <taxon>Nocardia</taxon>
    </lineage>
</organism>
<sequence length="341" mass="37480">MRADRLLRLIVLLQRHGRLSAPRLSELLEVSERTVLRDMEALSAAGVPVYTERGRNGGCFLLDGFKTDATGLTAGEAQALFAWAGQHSAGELGLGADLTGALAKIAASAGTAALSGADRLRQVLTTDRRRWFAEDTSTIALPLLREAAVHGRRVRIHYSSRGAAEPLWRTVDPWGLVDQSGRWYLVAAHDTRPRTYRVDRIAELEVLDSPLETPRTEPVDQVWQRLRQAFEASAPEPVAIDVVLAPQVEKEFLGAIGGLDSSADAAVRLPDRDGRHRWRIRLRCRRTAVGLAIWWAPDVVVEAPDDLLAEIRQRAGAALAAYTNRTTHPNATANHRTISTH</sequence>
<dbReference type="PIRSF" id="PIRSF016838">
    <property type="entry name" value="PafC"/>
    <property type="match status" value="1"/>
</dbReference>
<dbReference type="PROSITE" id="PS51000">
    <property type="entry name" value="HTH_DEOR_2"/>
    <property type="match status" value="1"/>
</dbReference>
<proteinExistence type="predicted"/>
<dbReference type="Gene3D" id="1.10.10.10">
    <property type="entry name" value="Winged helix-like DNA-binding domain superfamily/Winged helix DNA-binding domain"/>
    <property type="match status" value="1"/>
</dbReference>
<dbReference type="SUPFAM" id="SSF46785">
    <property type="entry name" value="Winged helix' DNA-binding domain"/>
    <property type="match status" value="1"/>
</dbReference>
<gene>
    <name evidence="4" type="ORF">ACFOW8_25115</name>
</gene>
<dbReference type="Pfam" id="PF08279">
    <property type="entry name" value="HTH_11"/>
    <property type="match status" value="1"/>
</dbReference>
<accession>A0ABV8LD86</accession>
<name>A0ABV8LD86_9NOCA</name>
<keyword evidence="5" id="KW-1185">Reference proteome</keyword>
<dbReference type="RefSeq" id="WP_378553946.1">
    <property type="nucleotide sequence ID" value="NZ_JBHSBA010000015.1"/>
</dbReference>
<dbReference type="PROSITE" id="PS52050">
    <property type="entry name" value="WYL"/>
    <property type="match status" value="1"/>
</dbReference>
<dbReference type="Pfam" id="PF13280">
    <property type="entry name" value="WYL"/>
    <property type="match status" value="1"/>
</dbReference>
<dbReference type="InterPro" id="IPR036388">
    <property type="entry name" value="WH-like_DNA-bd_sf"/>
</dbReference>
<dbReference type="PANTHER" id="PTHR34580">
    <property type="match status" value="1"/>
</dbReference>
<protein>
    <submittedName>
        <fullName evidence="4">Helix-turn-helix transcriptional regulator</fullName>
    </submittedName>
</protein>
<dbReference type="PANTHER" id="PTHR34580:SF1">
    <property type="entry name" value="PROTEIN PAFC"/>
    <property type="match status" value="1"/>
</dbReference>
<dbReference type="InterPro" id="IPR028349">
    <property type="entry name" value="PafC-like"/>
</dbReference>
<evidence type="ECO:0000313" key="4">
    <source>
        <dbReference type="EMBL" id="MFC4128210.1"/>
    </source>
</evidence>
<evidence type="ECO:0000259" key="3">
    <source>
        <dbReference type="PROSITE" id="PS51000"/>
    </source>
</evidence>
<keyword evidence="2" id="KW-0804">Transcription</keyword>
<evidence type="ECO:0000256" key="2">
    <source>
        <dbReference type="ARBA" id="ARBA00023163"/>
    </source>
</evidence>
<dbReference type="InterPro" id="IPR026881">
    <property type="entry name" value="WYL_dom"/>
</dbReference>
<dbReference type="InterPro" id="IPR001034">
    <property type="entry name" value="DeoR_HTH"/>
</dbReference>
<comment type="caution">
    <text evidence="4">The sequence shown here is derived from an EMBL/GenBank/DDBJ whole genome shotgun (WGS) entry which is preliminary data.</text>
</comment>
<dbReference type="Proteomes" id="UP001595767">
    <property type="component" value="Unassembled WGS sequence"/>
</dbReference>
<dbReference type="InterPro" id="IPR036390">
    <property type="entry name" value="WH_DNA-bd_sf"/>
</dbReference>
<evidence type="ECO:0000256" key="1">
    <source>
        <dbReference type="ARBA" id="ARBA00023015"/>
    </source>
</evidence>
<keyword evidence="1" id="KW-0805">Transcription regulation</keyword>